<comment type="caution">
    <text evidence="2">The sequence shown here is derived from an EMBL/GenBank/DDBJ whole genome shotgun (WGS) entry which is preliminary data.</text>
</comment>
<dbReference type="Pfam" id="PF12966">
    <property type="entry name" value="AtpR"/>
    <property type="match status" value="1"/>
</dbReference>
<proteinExistence type="predicted"/>
<sequence>MTTLLCLAAGLVGLATGWLHFATLARVTDLLLEGRLAGVALQLGRFGLTGGFLALCAGAGWPVLLSGAAGIMAGRALVLWRAQWTTR</sequence>
<evidence type="ECO:0000313" key="2">
    <source>
        <dbReference type="EMBL" id="MBP0485068.1"/>
    </source>
</evidence>
<keyword evidence="3" id="KW-1185">Reference proteome</keyword>
<accession>A0A940MSA7</accession>
<dbReference type="EMBL" id="JAGISH010000022">
    <property type="protein sequence ID" value="MBP0485068.1"/>
    <property type="molecule type" value="Genomic_DNA"/>
</dbReference>
<evidence type="ECO:0000256" key="1">
    <source>
        <dbReference type="SAM" id="Phobius"/>
    </source>
</evidence>
<evidence type="ECO:0000313" key="3">
    <source>
        <dbReference type="Proteomes" id="UP000675940"/>
    </source>
</evidence>
<dbReference type="RefSeq" id="WP_209363974.1">
    <property type="nucleotide sequence ID" value="NZ_JAGISH010000022.1"/>
</dbReference>
<keyword evidence="1" id="KW-0472">Membrane</keyword>
<gene>
    <name evidence="2" type="ORF">J5474_21560</name>
</gene>
<name>A0A940MSA7_9RHOB</name>
<feature type="transmembrane region" description="Helical" evidence="1">
    <location>
        <begin position="51"/>
        <end position="78"/>
    </location>
</feature>
<dbReference type="InterPro" id="IPR017581">
    <property type="entry name" value="AtpR-like"/>
</dbReference>
<organism evidence="2 3">
    <name type="scientific">Sagittula salina</name>
    <dbReference type="NCBI Taxonomy" id="2820268"/>
    <lineage>
        <taxon>Bacteria</taxon>
        <taxon>Pseudomonadati</taxon>
        <taxon>Pseudomonadota</taxon>
        <taxon>Alphaproteobacteria</taxon>
        <taxon>Rhodobacterales</taxon>
        <taxon>Roseobacteraceae</taxon>
        <taxon>Sagittula</taxon>
    </lineage>
</organism>
<keyword evidence="1" id="KW-0812">Transmembrane</keyword>
<dbReference type="Proteomes" id="UP000675940">
    <property type="component" value="Unassembled WGS sequence"/>
</dbReference>
<protein>
    <recommendedName>
        <fullName evidence="4">N-ATPase, AtpR subunit</fullName>
    </recommendedName>
</protein>
<dbReference type="AlphaFoldDB" id="A0A940MSA7"/>
<evidence type="ECO:0008006" key="4">
    <source>
        <dbReference type="Google" id="ProtNLM"/>
    </source>
</evidence>
<reference evidence="2" key="1">
    <citation type="submission" date="2021-03" db="EMBL/GenBank/DDBJ databases">
        <title>Sagittula salina sp. nov. strain M10.9X isolated from the marine waste.</title>
        <authorList>
            <person name="Satari L."/>
            <person name="Molina-Menor E."/>
            <person name="Vidal-Verdu A."/>
            <person name="Pascual J."/>
            <person name="Pereto J."/>
            <person name="Porcar M."/>
        </authorList>
    </citation>
    <scope>NUCLEOTIDE SEQUENCE</scope>
    <source>
        <strain evidence="2">M10.9X</strain>
    </source>
</reference>
<keyword evidence="1" id="KW-1133">Transmembrane helix</keyword>